<sequence length="121" mass="14210">MGKREYGDSEIIKLGMARRLRRHRCPFFHLRLHRLSHFGRPYCPSRLHGPMSASMSPSFEETPKSKLSTACLPHMEMTTTSADFRRRWSRSPRLSWHVLAWETVATHPNRGPFSINLRPWP</sequence>
<comment type="caution">
    <text evidence="2">The sequence shown here is derived from an EMBL/GenBank/DDBJ whole genome shotgun (WGS) entry which is preliminary data.</text>
</comment>
<dbReference type="AlphaFoldDB" id="A0A834SJS3"/>
<reference evidence="2" key="1">
    <citation type="submission" date="2020-09" db="EMBL/GenBank/DDBJ databases">
        <title>Genome-Enabled Discovery of Anthraquinone Biosynthesis in Senna tora.</title>
        <authorList>
            <person name="Kang S.-H."/>
            <person name="Pandey R.P."/>
            <person name="Lee C.-M."/>
            <person name="Sim J.-S."/>
            <person name="Jeong J.-T."/>
            <person name="Choi B.-S."/>
            <person name="Jung M."/>
            <person name="Ginzburg D."/>
            <person name="Zhao K."/>
            <person name="Won S.Y."/>
            <person name="Oh T.-J."/>
            <person name="Yu Y."/>
            <person name="Kim N.-H."/>
            <person name="Lee O.R."/>
            <person name="Lee T.-H."/>
            <person name="Bashyal P."/>
            <person name="Kim T.-S."/>
            <person name="Lee W.-H."/>
            <person name="Kawkins C."/>
            <person name="Kim C.-K."/>
            <person name="Kim J.S."/>
            <person name="Ahn B.O."/>
            <person name="Rhee S.Y."/>
            <person name="Sohng J.K."/>
        </authorList>
    </citation>
    <scope>NUCLEOTIDE SEQUENCE</scope>
    <source>
        <tissue evidence="2">Leaf</tissue>
    </source>
</reference>
<name>A0A834SJS3_9FABA</name>
<evidence type="ECO:0000313" key="3">
    <source>
        <dbReference type="Proteomes" id="UP000634136"/>
    </source>
</evidence>
<proteinExistence type="predicted"/>
<feature type="region of interest" description="Disordered" evidence="1">
    <location>
        <begin position="53"/>
        <end position="72"/>
    </location>
</feature>
<evidence type="ECO:0000256" key="1">
    <source>
        <dbReference type="SAM" id="MobiDB-lite"/>
    </source>
</evidence>
<organism evidence="2 3">
    <name type="scientific">Senna tora</name>
    <dbReference type="NCBI Taxonomy" id="362788"/>
    <lineage>
        <taxon>Eukaryota</taxon>
        <taxon>Viridiplantae</taxon>
        <taxon>Streptophyta</taxon>
        <taxon>Embryophyta</taxon>
        <taxon>Tracheophyta</taxon>
        <taxon>Spermatophyta</taxon>
        <taxon>Magnoliopsida</taxon>
        <taxon>eudicotyledons</taxon>
        <taxon>Gunneridae</taxon>
        <taxon>Pentapetalae</taxon>
        <taxon>rosids</taxon>
        <taxon>fabids</taxon>
        <taxon>Fabales</taxon>
        <taxon>Fabaceae</taxon>
        <taxon>Caesalpinioideae</taxon>
        <taxon>Cassia clade</taxon>
        <taxon>Senna</taxon>
    </lineage>
</organism>
<dbReference type="EMBL" id="JAAIUW010000013">
    <property type="protein sequence ID" value="KAF7802202.1"/>
    <property type="molecule type" value="Genomic_DNA"/>
</dbReference>
<protein>
    <submittedName>
        <fullName evidence="2">Uncharacterized protein</fullName>
    </submittedName>
</protein>
<gene>
    <name evidence="2" type="ORF">G2W53_041313</name>
</gene>
<accession>A0A834SJS3</accession>
<dbReference type="Proteomes" id="UP000634136">
    <property type="component" value="Unassembled WGS sequence"/>
</dbReference>
<keyword evidence="3" id="KW-1185">Reference proteome</keyword>
<evidence type="ECO:0000313" key="2">
    <source>
        <dbReference type="EMBL" id="KAF7802202.1"/>
    </source>
</evidence>